<dbReference type="Proteomes" id="UP000288805">
    <property type="component" value="Unassembled WGS sequence"/>
</dbReference>
<evidence type="ECO:0000313" key="3">
    <source>
        <dbReference type="Proteomes" id="UP000288805"/>
    </source>
</evidence>
<evidence type="ECO:0000313" key="2">
    <source>
        <dbReference type="EMBL" id="RVX07649.1"/>
    </source>
</evidence>
<protein>
    <submittedName>
        <fullName evidence="2">Uncharacterized protein</fullName>
    </submittedName>
</protein>
<gene>
    <name evidence="2" type="ORF">CK203_021956</name>
</gene>
<evidence type="ECO:0000256" key="1">
    <source>
        <dbReference type="SAM" id="MobiDB-lite"/>
    </source>
</evidence>
<feature type="compositionally biased region" description="Basic and acidic residues" evidence="1">
    <location>
        <begin position="246"/>
        <end position="255"/>
    </location>
</feature>
<proteinExistence type="predicted"/>
<name>A0A438JFB5_VITVI</name>
<sequence length="394" mass="45472">MRKYCGEDIVRPGATRFATNYIALESLLKKRVDLKKLFMSDEWALHKLSRTNIGRDIEKLMFDHPYWDRVKHVSYFEPLYVVLRIMDSKVVPTMWFVYELMQVMKEKINRQQVGDWIFKILKDRWEKTLKQPLHAVAYFLNPRFQYRRGVGSDPDLIQAVHEVFAKLDSNVESIGQFGNELVFFELQKEDSVIKRRLHQGQPWCPLFQWVRPIHLDDEVGNPDPRIAAHAREFGVDVERVLSEEVHSESFSKDTEDSFQGALNSHQEVDSTSIGQSSRPSVTGTSASSYDGSRGGTNDGSDHGERDIGEHQQSQYPMSQFTCENDFMHYTQNEDHGSRRVGLGTQFSDSLNEANVYLPYVMGYGQPSSKTDEEYGMSSYPSAAQMSYQVPYQMQ</sequence>
<dbReference type="EMBL" id="QGNW01000044">
    <property type="protein sequence ID" value="RVX07649.1"/>
    <property type="molecule type" value="Genomic_DNA"/>
</dbReference>
<dbReference type="SUPFAM" id="SSF53098">
    <property type="entry name" value="Ribonuclease H-like"/>
    <property type="match status" value="1"/>
</dbReference>
<feature type="compositionally biased region" description="Polar residues" evidence="1">
    <location>
        <begin position="260"/>
        <end position="290"/>
    </location>
</feature>
<dbReference type="AlphaFoldDB" id="A0A438JFB5"/>
<accession>A0A438JFB5</accession>
<comment type="caution">
    <text evidence="2">The sequence shown here is derived from an EMBL/GenBank/DDBJ whole genome shotgun (WGS) entry which is preliminary data.</text>
</comment>
<dbReference type="InterPro" id="IPR012337">
    <property type="entry name" value="RNaseH-like_sf"/>
</dbReference>
<organism evidence="2 3">
    <name type="scientific">Vitis vinifera</name>
    <name type="common">Grape</name>
    <dbReference type="NCBI Taxonomy" id="29760"/>
    <lineage>
        <taxon>Eukaryota</taxon>
        <taxon>Viridiplantae</taxon>
        <taxon>Streptophyta</taxon>
        <taxon>Embryophyta</taxon>
        <taxon>Tracheophyta</taxon>
        <taxon>Spermatophyta</taxon>
        <taxon>Magnoliopsida</taxon>
        <taxon>eudicotyledons</taxon>
        <taxon>Gunneridae</taxon>
        <taxon>Pentapetalae</taxon>
        <taxon>rosids</taxon>
        <taxon>Vitales</taxon>
        <taxon>Vitaceae</taxon>
        <taxon>Viteae</taxon>
        <taxon>Vitis</taxon>
    </lineage>
</organism>
<feature type="region of interest" description="Disordered" evidence="1">
    <location>
        <begin position="246"/>
        <end position="307"/>
    </location>
</feature>
<reference evidence="2 3" key="1">
    <citation type="journal article" date="2018" name="PLoS Genet.">
        <title>Population sequencing reveals clonal diversity and ancestral inbreeding in the grapevine cultivar Chardonnay.</title>
        <authorList>
            <person name="Roach M.J."/>
            <person name="Johnson D.L."/>
            <person name="Bohlmann J."/>
            <person name="van Vuuren H.J."/>
            <person name="Jones S.J."/>
            <person name="Pretorius I.S."/>
            <person name="Schmidt S.A."/>
            <person name="Borneman A.R."/>
        </authorList>
    </citation>
    <scope>NUCLEOTIDE SEQUENCE [LARGE SCALE GENOMIC DNA]</scope>
    <source>
        <strain evidence="3">cv. Chardonnay</strain>
        <tissue evidence="2">Leaf</tissue>
    </source>
</reference>